<dbReference type="PANTHER" id="PTHR37938">
    <property type="entry name" value="BLL0215 PROTEIN"/>
    <property type="match status" value="1"/>
</dbReference>
<dbReference type="InterPro" id="IPR005182">
    <property type="entry name" value="YdbS-like_PH"/>
</dbReference>
<dbReference type="Pfam" id="PF03703">
    <property type="entry name" value="bPH_2"/>
    <property type="match status" value="1"/>
</dbReference>
<reference evidence="3" key="1">
    <citation type="submission" date="2024-01" db="EMBL/GenBank/DDBJ databases">
        <title>The first autotrophic representatives of the genus Thermodesulfovibrio.</title>
        <authorList>
            <person name="Maltseva A.I."/>
            <person name="Elcheninov A.G."/>
            <person name="Kublanov I.V."/>
            <person name="Lebedinsky A.V."/>
            <person name="Frolov E.N."/>
        </authorList>
    </citation>
    <scope>NUCLEOTIDE SEQUENCE</scope>
    <source>
        <strain evidence="3">3907-1M</strain>
    </source>
</reference>
<gene>
    <name evidence="3" type="ORF">V4D30_01025</name>
</gene>
<dbReference type="RefSeq" id="WP_353684400.1">
    <property type="nucleotide sequence ID" value="NZ_CP144373.1"/>
</dbReference>
<sequence length="238" mass="27839">MRTSLYEGEKIVYIARKHWIVYFSAILIMLIGVAFTYYFKEPLALIVGVVVLVWTHIERIRHLWIVTDRRVLLEYGVFALNTKETPLDKLNNISIKRDILGMIFGYGTLLIQSAAEMGLTVARWIAKPELFVQAVAQAQNTNKMVNTENFMECPYCREIIKKEAVKCRFCGSFLKQVEEQKNYKSSLTAQSLEVKKENETEPVFQKNEEFYSNNKNIETENQDFFARKTEIWRPKKSE</sequence>
<keyword evidence="1" id="KW-1133">Transmembrane helix</keyword>
<evidence type="ECO:0000313" key="3">
    <source>
        <dbReference type="EMBL" id="XCH46876.1"/>
    </source>
</evidence>
<organism evidence="3">
    <name type="scientific">Thermodesulfovibrio autotrophicus</name>
    <dbReference type="NCBI Taxonomy" id="3118333"/>
    <lineage>
        <taxon>Bacteria</taxon>
        <taxon>Pseudomonadati</taxon>
        <taxon>Nitrospirota</taxon>
        <taxon>Thermodesulfovibrionia</taxon>
        <taxon>Thermodesulfovibrionales</taxon>
        <taxon>Thermodesulfovibrionaceae</taxon>
        <taxon>Thermodesulfovibrio</taxon>
    </lineage>
</organism>
<dbReference type="PANTHER" id="PTHR37938:SF1">
    <property type="entry name" value="BLL0215 PROTEIN"/>
    <property type="match status" value="1"/>
</dbReference>
<evidence type="ECO:0000259" key="2">
    <source>
        <dbReference type="Pfam" id="PF03703"/>
    </source>
</evidence>
<evidence type="ECO:0000256" key="1">
    <source>
        <dbReference type="SAM" id="Phobius"/>
    </source>
</evidence>
<keyword evidence="1" id="KW-0472">Membrane</keyword>
<dbReference type="AlphaFoldDB" id="A0AAU8GWZ2"/>
<keyword evidence="1" id="KW-0812">Transmembrane</keyword>
<name>A0AAU8GWZ2_9BACT</name>
<feature type="transmembrane region" description="Helical" evidence="1">
    <location>
        <begin position="20"/>
        <end position="37"/>
    </location>
</feature>
<feature type="domain" description="YdbS-like PH" evidence="2">
    <location>
        <begin position="64"/>
        <end position="122"/>
    </location>
</feature>
<feature type="transmembrane region" description="Helical" evidence="1">
    <location>
        <begin position="43"/>
        <end position="60"/>
    </location>
</feature>
<dbReference type="KEGG" id="taut:V4D30_01025"/>
<proteinExistence type="predicted"/>
<protein>
    <submittedName>
        <fullName evidence="3">PH domain-containing protein</fullName>
    </submittedName>
</protein>
<dbReference type="EMBL" id="CP144373">
    <property type="protein sequence ID" value="XCH46876.1"/>
    <property type="molecule type" value="Genomic_DNA"/>
</dbReference>
<accession>A0AAU8GWZ2</accession>